<comment type="similarity">
    <text evidence="3">Belongs to the ADRM1 family.</text>
</comment>
<evidence type="ECO:0000259" key="10">
    <source>
        <dbReference type="PROSITE" id="PS51916"/>
    </source>
</evidence>
<comment type="caution">
    <text evidence="12">The sequence shown here is derived from an EMBL/GenBank/DDBJ whole genome shotgun (WGS) entry which is preliminary data.</text>
</comment>
<dbReference type="GO" id="GO:0005634">
    <property type="term" value="C:nucleus"/>
    <property type="evidence" value="ECO:0007669"/>
    <property type="project" value="UniProtKB-SubCell"/>
</dbReference>
<dbReference type="PANTHER" id="PTHR12225">
    <property type="entry name" value="ADHESION REGULATING MOLECULE 1 110 KDA CELL MEMBRANE GLYCOPROTEIN"/>
    <property type="match status" value="1"/>
</dbReference>
<evidence type="ECO:0000256" key="1">
    <source>
        <dbReference type="ARBA" id="ARBA00004123"/>
    </source>
</evidence>
<dbReference type="PROSITE" id="PS51917">
    <property type="entry name" value="PRU"/>
    <property type="match status" value="1"/>
</dbReference>
<dbReference type="Pfam" id="PF04683">
    <property type="entry name" value="Rpn13_ADRM1_Pru"/>
    <property type="match status" value="1"/>
</dbReference>
<dbReference type="GO" id="GO:0070628">
    <property type="term" value="F:proteasome binding"/>
    <property type="evidence" value="ECO:0007669"/>
    <property type="project" value="TreeGrafter"/>
</dbReference>
<evidence type="ECO:0000256" key="7">
    <source>
        <dbReference type="ARBA" id="ARBA00054744"/>
    </source>
</evidence>
<feature type="region of interest" description="Disordered" evidence="9">
    <location>
        <begin position="180"/>
        <end position="246"/>
    </location>
</feature>
<accession>A0A8K0CU53</accession>
<evidence type="ECO:0000259" key="11">
    <source>
        <dbReference type="PROSITE" id="PS51917"/>
    </source>
</evidence>
<feature type="compositionally biased region" description="Low complexity" evidence="9">
    <location>
        <begin position="201"/>
        <end position="229"/>
    </location>
</feature>
<feature type="compositionally biased region" description="Acidic residues" evidence="9">
    <location>
        <begin position="394"/>
        <end position="403"/>
    </location>
</feature>
<feature type="compositionally biased region" description="Polar residues" evidence="9">
    <location>
        <begin position="180"/>
        <end position="194"/>
    </location>
</feature>
<evidence type="ECO:0000256" key="5">
    <source>
        <dbReference type="ARBA" id="ARBA00022942"/>
    </source>
</evidence>
<feature type="compositionally biased region" description="Polar residues" evidence="9">
    <location>
        <begin position="230"/>
        <end position="246"/>
    </location>
</feature>
<dbReference type="InterPro" id="IPR044867">
    <property type="entry name" value="DEUBAD_dom"/>
</dbReference>
<evidence type="ECO:0000313" key="12">
    <source>
        <dbReference type="EMBL" id="KAF2893738.1"/>
    </source>
</evidence>
<evidence type="ECO:0000313" key="13">
    <source>
        <dbReference type="Proteomes" id="UP000801492"/>
    </source>
</evidence>
<keyword evidence="4" id="KW-0963">Cytoplasm</keyword>
<dbReference type="PROSITE" id="PS51916">
    <property type="entry name" value="DEUBAD"/>
    <property type="match status" value="1"/>
</dbReference>
<proteinExistence type="inferred from homology"/>
<protein>
    <recommendedName>
        <fullName evidence="8">Proteasomal ubiquitin receptor ADRM1 homolog</fullName>
    </recommendedName>
</protein>
<dbReference type="AlphaFoldDB" id="A0A8K0CU53"/>
<dbReference type="FunFam" id="2.30.29.70:FF:000001">
    <property type="entry name" value="Proteasomal ubiquitin receptor ADRM1"/>
    <property type="match status" value="1"/>
</dbReference>
<dbReference type="GO" id="GO:0008541">
    <property type="term" value="C:proteasome regulatory particle, lid subcomplex"/>
    <property type="evidence" value="ECO:0007669"/>
    <property type="project" value="TreeGrafter"/>
</dbReference>
<dbReference type="Pfam" id="PF16550">
    <property type="entry name" value="RPN13_C"/>
    <property type="match status" value="1"/>
</dbReference>
<sequence>MPAGGALFGSSAAGPGSTGGIKHLIEMRAGKMTQKGRMVYPDKRKGLLYVYQSEDSLMHFCWQDRTTGVVEDDLIIFPDDCEYVKVPQCTTGRAYLLKFKSSNRRFFFWLQEPRADKDEDNCKRINEILNNPSGNIQSGGSSDQDLQSLLNNMSQAQLMQLFGGGVGQIGGLSSLLGTMNRPSASSGRSSTTPAITHRVASSTPTTDTTQSTTPGTTTTQPSSGSTNTSETPKPNRQQSESTAPNNPIQLADLQNFLQGIAPAPAEHQSVDLSTALTGDALSGILNNAEAIQQLEHHLPAVGGSTEEQLRSTLASPQFQQAVQQFSTALETGQLGPIVSQLAVNPDAVAAANQGNMAGFVKALEKNPEDDGGNSSSSKDKNKKPEDGKEKKPDDDDDEGMQLD</sequence>
<dbReference type="PANTHER" id="PTHR12225:SF0">
    <property type="entry name" value="PROTEASOMAL UBIQUITIN RECEPTOR ADRM1"/>
    <property type="match status" value="1"/>
</dbReference>
<organism evidence="12 13">
    <name type="scientific">Ignelater luminosus</name>
    <name type="common">Cucubano</name>
    <name type="synonym">Pyrophorus luminosus</name>
    <dbReference type="NCBI Taxonomy" id="2038154"/>
    <lineage>
        <taxon>Eukaryota</taxon>
        <taxon>Metazoa</taxon>
        <taxon>Ecdysozoa</taxon>
        <taxon>Arthropoda</taxon>
        <taxon>Hexapoda</taxon>
        <taxon>Insecta</taxon>
        <taxon>Pterygota</taxon>
        <taxon>Neoptera</taxon>
        <taxon>Endopterygota</taxon>
        <taxon>Coleoptera</taxon>
        <taxon>Polyphaga</taxon>
        <taxon>Elateriformia</taxon>
        <taxon>Elateroidea</taxon>
        <taxon>Elateridae</taxon>
        <taxon>Agrypninae</taxon>
        <taxon>Pyrophorini</taxon>
        <taxon>Ignelater</taxon>
    </lineage>
</organism>
<dbReference type="InterPro" id="IPR044868">
    <property type="entry name" value="Rpn13/ADRM1_Pru"/>
</dbReference>
<dbReference type="InterPro" id="IPR038108">
    <property type="entry name" value="RPN13_DEUBAD_sf"/>
</dbReference>
<dbReference type="Proteomes" id="UP000801492">
    <property type="component" value="Unassembled WGS sequence"/>
</dbReference>
<feature type="region of interest" description="Disordered" evidence="9">
    <location>
        <begin position="361"/>
        <end position="403"/>
    </location>
</feature>
<feature type="domain" description="DEUBAD" evidence="10">
    <location>
        <begin position="262"/>
        <end position="373"/>
    </location>
</feature>
<reference evidence="12" key="1">
    <citation type="submission" date="2019-08" db="EMBL/GenBank/DDBJ databases">
        <title>The genome of the North American firefly Photinus pyralis.</title>
        <authorList>
            <consortium name="Photinus pyralis genome working group"/>
            <person name="Fallon T.R."/>
            <person name="Sander Lower S.E."/>
            <person name="Weng J.-K."/>
        </authorList>
    </citation>
    <scope>NUCLEOTIDE SEQUENCE</scope>
    <source>
        <strain evidence="12">TRF0915ILg1</strain>
        <tissue evidence="12">Whole body</tissue>
    </source>
</reference>
<dbReference type="GO" id="GO:0061133">
    <property type="term" value="F:endopeptidase activator activity"/>
    <property type="evidence" value="ECO:0007669"/>
    <property type="project" value="TreeGrafter"/>
</dbReference>
<dbReference type="GO" id="GO:0005737">
    <property type="term" value="C:cytoplasm"/>
    <property type="evidence" value="ECO:0007669"/>
    <property type="project" value="UniProtKB-SubCell"/>
</dbReference>
<evidence type="ECO:0000256" key="2">
    <source>
        <dbReference type="ARBA" id="ARBA00004496"/>
    </source>
</evidence>
<evidence type="ECO:0000256" key="6">
    <source>
        <dbReference type="ARBA" id="ARBA00023242"/>
    </source>
</evidence>
<comment type="subcellular location">
    <subcellularLocation>
        <location evidence="2">Cytoplasm</location>
    </subcellularLocation>
    <subcellularLocation>
        <location evidence="1">Nucleus</location>
    </subcellularLocation>
</comment>
<evidence type="ECO:0000256" key="4">
    <source>
        <dbReference type="ARBA" id="ARBA00022490"/>
    </source>
</evidence>
<dbReference type="Gene3D" id="2.30.29.70">
    <property type="entry name" value="Proteasomal ubiquitin receptor Rpn13/ADRM1"/>
    <property type="match status" value="1"/>
</dbReference>
<gene>
    <name evidence="12" type="ORF">ILUMI_12432</name>
</gene>
<name>A0A8K0CU53_IGNLU</name>
<dbReference type="CDD" id="cd13314">
    <property type="entry name" value="PH_Rpn13"/>
    <property type="match status" value="1"/>
</dbReference>
<dbReference type="InterPro" id="IPR032368">
    <property type="entry name" value="RPN13_DEUBAD"/>
</dbReference>
<comment type="function">
    <text evidence="7">May function as a proteasomal ubiquitin receptor. May promote the deubiquitinating activity associated with the 26S proteasome.</text>
</comment>
<dbReference type="InterPro" id="IPR006773">
    <property type="entry name" value="Rpn13/ADRM1"/>
</dbReference>
<dbReference type="EMBL" id="VTPC01007696">
    <property type="protein sequence ID" value="KAF2893738.1"/>
    <property type="molecule type" value="Genomic_DNA"/>
</dbReference>
<dbReference type="OrthoDB" id="340431at2759"/>
<feature type="domain" description="Pru" evidence="11">
    <location>
        <begin position="19"/>
        <end position="132"/>
    </location>
</feature>
<keyword evidence="6" id="KW-0539">Nucleus</keyword>
<dbReference type="Gene3D" id="1.10.2020.20">
    <property type="match status" value="1"/>
</dbReference>
<evidence type="ECO:0000256" key="8">
    <source>
        <dbReference type="ARBA" id="ARBA00070663"/>
    </source>
</evidence>
<keyword evidence="13" id="KW-1185">Reference proteome</keyword>
<keyword evidence="5" id="KW-0647">Proteasome</keyword>
<evidence type="ECO:0000256" key="9">
    <source>
        <dbReference type="SAM" id="MobiDB-lite"/>
    </source>
</evidence>
<feature type="compositionally biased region" description="Basic and acidic residues" evidence="9">
    <location>
        <begin position="377"/>
        <end position="393"/>
    </location>
</feature>
<evidence type="ECO:0000256" key="3">
    <source>
        <dbReference type="ARBA" id="ARBA00009216"/>
    </source>
</evidence>
<dbReference type="InterPro" id="IPR038633">
    <property type="entry name" value="Rpn13/ADRM1_Pru_sf"/>
</dbReference>